<protein>
    <submittedName>
        <fullName evidence="1">Uncharacterized protein</fullName>
    </submittedName>
</protein>
<proteinExistence type="predicted"/>
<evidence type="ECO:0000313" key="1">
    <source>
        <dbReference type="EMBL" id="KZP11671.1"/>
    </source>
</evidence>
<dbReference type="EMBL" id="KV417659">
    <property type="protein sequence ID" value="KZP11671.1"/>
    <property type="molecule type" value="Genomic_DNA"/>
</dbReference>
<sequence>MCTTYEGSCHIEAPGSNAAEIASITLKGLSIWAFISCTTSGTKWNLFHTQSKLSVDSVGSRSNPVTRGPDISTPDICPLLFWVLDAGDDCWAGMRRWSFPKRLSWKHLQGLPVTWSGSTLLLDAISVTCDVFTSRRVLACQWL</sequence>
<name>A0A166AJH3_9AGAM</name>
<dbReference type="AlphaFoldDB" id="A0A166AJH3"/>
<accession>A0A166AJH3</accession>
<reference evidence="1 2" key="1">
    <citation type="journal article" date="2016" name="Mol. Biol. Evol.">
        <title>Comparative Genomics of Early-Diverging Mushroom-Forming Fungi Provides Insights into the Origins of Lignocellulose Decay Capabilities.</title>
        <authorList>
            <person name="Nagy L.G."/>
            <person name="Riley R."/>
            <person name="Tritt A."/>
            <person name="Adam C."/>
            <person name="Daum C."/>
            <person name="Floudas D."/>
            <person name="Sun H."/>
            <person name="Yadav J.S."/>
            <person name="Pangilinan J."/>
            <person name="Larsson K.H."/>
            <person name="Matsuura K."/>
            <person name="Barry K."/>
            <person name="Labutti K."/>
            <person name="Kuo R."/>
            <person name="Ohm R.A."/>
            <person name="Bhattacharya S.S."/>
            <person name="Shirouzu T."/>
            <person name="Yoshinaga Y."/>
            <person name="Martin F.M."/>
            <person name="Grigoriev I.V."/>
            <person name="Hibbett D.S."/>
        </authorList>
    </citation>
    <scope>NUCLEOTIDE SEQUENCE [LARGE SCALE GENOMIC DNA]</scope>
    <source>
        <strain evidence="1 2">CBS 109695</strain>
    </source>
</reference>
<evidence type="ECO:0000313" key="2">
    <source>
        <dbReference type="Proteomes" id="UP000076532"/>
    </source>
</evidence>
<organism evidence="1 2">
    <name type="scientific">Athelia psychrophila</name>
    <dbReference type="NCBI Taxonomy" id="1759441"/>
    <lineage>
        <taxon>Eukaryota</taxon>
        <taxon>Fungi</taxon>
        <taxon>Dikarya</taxon>
        <taxon>Basidiomycota</taxon>
        <taxon>Agaricomycotina</taxon>
        <taxon>Agaricomycetes</taxon>
        <taxon>Agaricomycetidae</taxon>
        <taxon>Atheliales</taxon>
        <taxon>Atheliaceae</taxon>
        <taxon>Athelia</taxon>
    </lineage>
</organism>
<keyword evidence="2" id="KW-1185">Reference proteome</keyword>
<gene>
    <name evidence="1" type="ORF">FIBSPDRAFT_181082</name>
</gene>
<dbReference type="Proteomes" id="UP000076532">
    <property type="component" value="Unassembled WGS sequence"/>
</dbReference>